<accession>A0A9X0W9H1</accession>
<organism evidence="1 2">
    <name type="scientific">Lamprobacter modestohalophilus</name>
    <dbReference type="NCBI Taxonomy" id="1064514"/>
    <lineage>
        <taxon>Bacteria</taxon>
        <taxon>Pseudomonadati</taxon>
        <taxon>Pseudomonadota</taxon>
        <taxon>Gammaproteobacteria</taxon>
        <taxon>Chromatiales</taxon>
        <taxon>Chromatiaceae</taxon>
        <taxon>Lamprobacter</taxon>
    </lineage>
</organism>
<keyword evidence="2" id="KW-1185">Reference proteome</keyword>
<name>A0A9X0W9H1_9GAMM</name>
<reference evidence="1 2" key="1">
    <citation type="journal article" date="2020" name="Microorganisms">
        <title>Osmotic Adaptation and Compatible Solute Biosynthesis of Phototrophic Bacteria as Revealed from Genome Analyses.</title>
        <authorList>
            <person name="Imhoff J.F."/>
            <person name="Rahn T."/>
            <person name="Kunzel S."/>
            <person name="Keller A."/>
            <person name="Neulinger S.C."/>
        </authorList>
    </citation>
    <scope>NUCLEOTIDE SEQUENCE [LARGE SCALE GENOMIC DNA]</scope>
    <source>
        <strain evidence="1 2">DSM 25653</strain>
    </source>
</reference>
<gene>
    <name evidence="1" type="ORF">CKO42_09970</name>
</gene>
<evidence type="ECO:0000313" key="2">
    <source>
        <dbReference type="Proteomes" id="UP001138768"/>
    </source>
</evidence>
<evidence type="ECO:0000313" key="1">
    <source>
        <dbReference type="EMBL" id="MBK1618753.1"/>
    </source>
</evidence>
<proteinExistence type="predicted"/>
<dbReference type="Proteomes" id="UP001138768">
    <property type="component" value="Unassembled WGS sequence"/>
</dbReference>
<sequence length="104" mass="11283">MARQRRFGQPTRKQVLVIVPLVPDGGEDESALVDEQDVVEDRVVLQVVIADGGLELLNALDHLGWGRQLSLQLMIALLDLEVVLKMGVGGCLAGQSLQPLKIAF</sequence>
<protein>
    <submittedName>
        <fullName evidence="1">Uncharacterized protein</fullName>
    </submittedName>
</protein>
<dbReference type="EMBL" id="NRRY01000013">
    <property type="protein sequence ID" value="MBK1618753.1"/>
    <property type="molecule type" value="Genomic_DNA"/>
</dbReference>
<comment type="caution">
    <text evidence="1">The sequence shown here is derived from an EMBL/GenBank/DDBJ whole genome shotgun (WGS) entry which is preliminary data.</text>
</comment>
<dbReference type="AlphaFoldDB" id="A0A9X0W9H1"/>